<dbReference type="InterPro" id="IPR041527">
    <property type="entry name" value="YhcG_N"/>
</dbReference>
<feature type="non-terminal residue" evidence="2">
    <location>
        <position position="1"/>
    </location>
</feature>
<dbReference type="PROSITE" id="PS50830">
    <property type="entry name" value="TNASE_3"/>
    <property type="match status" value="1"/>
</dbReference>
<dbReference type="InterPro" id="IPR016071">
    <property type="entry name" value="Staphylococal_nuclease_OB-fold"/>
</dbReference>
<proteinExistence type="predicted"/>
<dbReference type="InterPro" id="IPR035437">
    <property type="entry name" value="SNase_OB-fold_sf"/>
</dbReference>
<dbReference type="EMBL" id="UOEN01000142">
    <property type="protein sequence ID" value="VAW13042.1"/>
    <property type="molecule type" value="Genomic_DNA"/>
</dbReference>
<dbReference type="AlphaFoldDB" id="A0A3B0TEZ8"/>
<evidence type="ECO:0000313" key="2">
    <source>
        <dbReference type="EMBL" id="VAW13042.1"/>
    </source>
</evidence>
<dbReference type="Pfam" id="PF00565">
    <property type="entry name" value="SNase"/>
    <property type="match status" value="1"/>
</dbReference>
<protein>
    <recommendedName>
        <fullName evidence="1">TNase-like domain-containing protein</fullName>
    </recommendedName>
</protein>
<reference evidence="2" key="1">
    <citation type="submission" date="2018-06" db="EMBL/GenBank/DDBJ databases">
        <authorList>
            <person name="Zhirakovskaya E."/>
        </authorList>
    </citation>
    <scope>NUCLEOTIDE SEQUENCE</scope>
</reference>
<dbReference type="Gene3D" id="2.40.50.90">
    <property type="match status" value="1"/>
</dbReference>
<accession>A0A3B0TEZ8</accession>
<feature type="domain" description="TNase-like" evidence="1">
    <location>
        <begin position="175"/>
        <end position="272"/>
    </location>
</feature>
<name>A0A3B0TEZ8_9ZZZZ</name>
<dbReference type="SMART" id="SM00318">
    <property type="entry name" value="SNc"/>
    <property type="match status" value="1"/>
</dbReference>
<dbReference type="SUPFAM" id="SSF50199">
    <property type="entry name" value="Staphylococcal nuclease"/>
    <property type="match status" value="1"/>
</dbReference>
<gene>
    <name evidence="2" type="ORF">MNBD_BACTEROID05-680</name>
</gene>
<dbReference type="Pfam" id="PF17761">
    <property type="entry name" value="DUF1016_N"/>
    <property type="match status" value="1"/>
</dbReference>
<evidence type="ECO:0000259" key="1">
    <source>
        <dbReference type="PROSITE" id="PS50830"/>
    </source>
</evidence>
<organism evidence="2">
    <name type="scientific">hydrothermal vent metagenome</name>
    <dbReference type="NCBI Taxonomy" id="652676"/>
    <lineage>
        <taxon>unclassified sequences</taxon>
        <taxon>metagenomes</taxon>
        <taxon>ecological metagenomes</taxon>
    </lineage>
</organism>
<sequence>HNKTSPQYGDQFYKQIGAQTPISETTLKRIVRFYQQYPNRSMLTDLNWSHFIQLLSIKNPQIRQKLTNQAFKQKWNVKYLTKEINSYRQQEKNKNTTIAKNVKSDVDQLPINRGILNRYKLVTNTQNKGITTKLFLDEGFNIRQMFKSQTKNTFKNGDIVDKNGQKIKTSPKELYTYQSYLERVVDGDTLIVLIQLKNGSFIRQRLRLYRINTPELNTPKGEEAKQFVIKELKNCSFLIVKTYKMDKFGRFEADVFYKSEKNSPEAVAQNGLFLNQELLNNQMAVKIDGY</sequence>